<dbReference type="Pfam" id="PF08448">
    <property type="entry name" value="PAS_4"/>
    <property type="match status" value="1"/>
</dbReference>
<dbReference type="PRINTS" id="PR00344">
    <property type="entry name" value="BCTRLSENSOR"/>
</dbReference>
<dbReference type="Gene3D" id="3.30.450.20">
    <property type="entry name" value="PAS domain"/>
    <property type="match status" value="1"/>
</dbReference>
<accession>A0A9X4B1R1</accession>
<dbReference type="InterPro" id="IPR013656">
    <property type="entry name" value="PAS_4"/>
</dbReference>
<dbReference type="SMART" id="SM00091">
    <property type="entry name" value="PAS"/>
    <property type="match status" value="2"/>
</dbReference>
<dbReference type="PROSITE" id="PS50109">
    <property type="entry name" value="HIS_KIN"/>
    <property type="match status" value="1"/>
</dbReference>
<gene>
    <name evidence="10" type="ORF">NE398_04310</name>
</gene>
<dbReference type="Gene3D" id="1.10.287.130">
    <property type="match status" value="1"/>
</dbReference>
<evidence type="ECO:0000256" key="2">
    <source>
        <dbReference type="ARBA" id="ARBA00004370"/>
    </source>
</evidence>
<comment type="catalytic activity">
    <reaction evidence="1">
        <text>ATP + protein L-histidine = ADP + protein N-phospho-L-histidine.</text>
        <dbReference type="EC" id="2.7.13.3"/>
    </reaction>
</comment>
<evidence type="ECO:0000256" key="4">
    <source>
        <dbReference type="ARBA" id="ARBA00022553"/>
    </source>
</evidence>
<keyword evidence="4" id="KW-0597">Phosphoprotein</keyword>
<dbReference type="InterPro" id="IPR036890">
    <property type="entry name" value="HATPase_C_sf"/>
</dbReference>
<dbReference type="InterPro" id="IPR004358">
    <property type="entry name" value="Sig_transdc_His_kin-like_C"/>
</dbReference>
<keyword evidence="6 10" id="KW-0418">Kinase</keyword>
<evidence type="ECO:0000256" key="6">
    <source>
        <dbReference type="ARBA" id="ARBA00022777"/>
    </source>
</evidence>
<sequence>MEEFIDVLQDYILLIKDGKIKFYNKSLRNLLGDNLKELNDLNILELLTDKDKSDRYIIINDKNDKEVIFQPIIKNIIIEKTELSLITLKELKSKSYNIGDLELILDNIPLIAWIKDINGKYVYANKRYADVLCIDKSEIIGKDDSYIWDINQSNIFKNEDRKIIEEKGYFVMPQKFNIGNKYMWHNVRKFSVLDECEKVKFIMGFADNISDKITLNEKKSVLEHEIQMETLKNEFFTNISHEFKTPLNIIISASKLINTYIENRAKENLNDIILKKYTKSIEKNAFRLERLVNNLIDITKIDSGDYEISINNYNIVSLVENIALAVVDYIRSEDISIIFDTNKEEKIVKCDKESIERIILNLLSNSIKHIHGEGNIVVNINAYEDYVDITVKDDGEGIPKEYIENVFNKFGQADKSLSRKHEGSGLGLFIVKSLVEMHGGLINIESEVGVGTEVTIRLYSNELENSKEVNAEVEELINKCGKEFSDIYCI</sequence>
<dbReference type="RefSeq" id="WP_008681413.1">
    <property type="nucleotide sequence ID" value="NZ_CABKOG010000004.1"/>
</dbReference>
<dbReference type="InterPro" id="IPR000014">
    <property type="entry name" value="PAS"/>
</dbReference>
<keyword evidence="11" id="KW-1185">Reference proteome</keyword>
<dbReference type="GO" id="GO:0016020">
    <property type="term" value="C:membrane"/>
    <property type="evidence" value="ECO:0007669"/>
    <property type="project" value="UniProtKB-SubCell"/>
</dbReference>
<proteinExistence type="predicted"/>
<dbReference type="NCBIfam" id="TIGR00229">
    <property type="entry name" value="sensory_box"/>
    <property type="match status" value="1"/>
</dbReference>
<evidence type="ECO:0000313" key="10">
    <source>
        <dbReference type="EMBL" id="MDC4239393.1"/>
    </source>
</evidence>
<dbReference type="EC" id="2.7.13.3" evidence="3"/>
<dbReference type="FunFam" id="3.30.565.10:FF:000006">
    <property type="entry name" value="Sensor histidine kinase WalK"/>
    <property type="match status" value="1"/>
</dbReference>
<dbReference type="SUPFAM" id="SSF55785">
    <property type="entry name" value="PYP-like sensor domain (PAS domain)"/>
    <property type="match status" value="1"/>
</dbReference>
<dbReference type="GO" id="GO:0000155">
    <property type="term" value="F:phosphorelay sensor kinase activity"/>
    <property type="evidence" value="ECO:0007669"/>
    <property type="project" value="InterPro"/>
</dbReference>
<feature type="domain" description="Histidine kinase" evidence="8">
    <location>
        <begin position="238"/>
        <end position="462"/>
    </location>
</feature>
<name>A0A9X4B1R1_9CLOT</name>
<dbReference type="InterPro" id="IPR005467">
    <property type="entry name" value="His_kinase_dom"/>
</dbReference>
<feature type="domain" description="PAS" evidence="9">
    <location>
        <begin position="97"/>
        <end position="175"/>
    </location>
</feature>
<reference evidence="10" key="1">
    <citation type="submission" date="2022-05" db="EMBL/GenBank/DDBJ databases">
        <title>Draft genome sequence of Clostridium tertium strain CP3 isolated from Peru.</title>
        <authorList>
            <person name="Hurtado R."/>
            <person name="Lima L."/>
            <person name="Sousa T."/>
            <person name="Jaiswal A.K."/>
            <person name="Tiwari S."/>
            <person name="Maturrano L."/>
            <person name="Brenig B."/>
            <person name="Azevedo V."/>
        </authorList>
    </citation>
    <scope>NUCLEOTIDE SEQUENCE</scope>
    <source>
        <strain evidence="10">CP3</strain>
    </source>
</reference>
<dbReference type="SMART" id="SM00388">
    <property type="entry name" value="HisKA"/>
    <property type="match status" value="1"/>
</dbReference>
<dbReference type="Gene3D" id="3.30.565.10">
    <property type="entry name" value="Histidine kinase-like ATPase, C-terminal domain"/>
    <property type="match status" value="1"/>
</dbReference>
<dbReference type="SUPFAM" id="SSF47384">
    <property type="entry name" value="Homodimeric domain of signal transducing histidine kinase"/>
    <property type="match status" value="1"/>
</dbReference>
<dbReference type="SUPFAM" id="SSF55874">
    <property type="entry name" value="ATPase domain of HSP90 chaperone/DNA topoisomerase II/histidine kinase"/>
    <property type="match status" value="1"/>
</dbReference>
<dbReference type="InterPro" id="IPR035965">
    <property type="entry name" value="PAS-like_dom_sf"/>
</dbReference>
<comment type="caution">
    <text evidence="10">The sequence shown here is derived from an EMBL/GenBank/DDBJ whole genome shotgun (WGS) entry which is preliminary data.</text>
</comment>
<evidence type="ECO:0000313" key="11">
    <source>
        <dbReference type="Proteomes" id="UP001141183"/>
    </source>
</evidence>
<evidence type="ECO:0000256" key="7">
    <source>
        <dbReference type="ARBA" id="ARBA00023012"/>
    </source>
</evidence>
<dbReference type="PROSITE" id="PS50112">
    <property type="entry name" value="PAS"/>
    <property type="match status" value="1"/>
</dbReference>
<dbReference type="AlphaFoldDB" id="A0A9X4B1R1"/>
<protein>
    <recommendedName>
        <fullName evidence="3">histidine kinase</fullName>
        <ecNumber evidence="3">2.7.13.3</ecNumber>
    </recommendedName>
</protein>
<keyword evidence="7" id="KW-0902">Two-component regulatory system</keyword>
<evidence type="ECO:0000256" key="3">
    <source>
        <dbReference type="ARBA" id="ARBA00012438"/>
    </source>
</evidence>
<dbReference type="PANTHER" id="PTHR43711:SF26">
    <property type="entry name" value="SENSOR HISTIDINE KINASE RCSC"/>
    <property type="match status" value="1"/>
</dbReference>
<dbReference type="Proteomes" id="UP001141183">
    <property type="component" value="Unassembled WGS sequence"/>
</dbReference>
<dbReference type="EMBL" id="JAMRYU010000003">
    <property type="protein sequence ID" value="MDC4239393.1"/>
    <property type="molecule type" value="Genomic_DNA"/>
</dbReference>
<dbReference type="Pfam" id="PF02518">
    <property type="entry name" value="HATPase_c"/>
    <property type="match status" value="1"/>
</dbReference>
<dbReference type="PANTHER" id="PTHR43711">
    <property type="entry name" value="TWO-COMPONENT HISTIDINE KINASE"/>
    <property type="match status" value="1"/>
</dbReference>
<evidence type="ECO:0000256" key="1">
    <source>
        <dbReference type="ARBA" id="ARBA00000085"/>
    </source>
</evidence>
<evidence type="ECO:0000259" key="8">
    <source>
        <dbReference type="PROSITE" id="PS50109"/>
    </source>
</evidence>
<dbReference type="Pfam" id="PF00512">
    <property type="entry name" value="HisKA"/>
    <property type="match status" value="1"/>
</dbReference>
<dbReference type="InterPro" id="IPR036097">
    <property type="entry name" value="HisK_dim/P_sf"/>
</dbReference>
<dbReference type="InterPro" id="IPR003594">
    <property type="entry name" value="HATPase_dom"/>
</dbReference>
<evidence type="ECO:0000256" key="5">
    <source>
        <dbReference type="ARBA" id="ARBA00022679"/>
    </source>
</evidence>
<organism evidence="10 11">
    <name type="scientific">Clostridium tertium</name>
    <dbReference type="NCBI Taxonomy" id="1559"/>
    <lineage>
        <taxon>Bacteria</taxon>
        <taxon>Bacillati</taxon>
        <taxon>Bacillota</taxon>
        <taxon>Clostridia</taxon>
        <taxon>Eubacteriales</taxon>
        <taxon>Clostridiaceae</taxon>
        <taxon>Clostridium</taxon>
    </lineage>
</organism>
<keyword evidence="5" id="KW-0808">Transferase</keyword>
<dbReference type="InterPro" id="IPR050736">
    <property type="entry name" value="Sensor_HK_Regulatory"/>
</dbReference>
<comment type="subcellular location">
    <subcellularLocation>
        <location evidence="2">Membrane</location>
    </subcellularLocation>
</comment>
<dbReference type="SMART" id="SM00387">
    <property type="entry name" value="HATPase_c"/>
    <property type="match status" value="1"/>
</dbReference>
<dbReference type="CDD" id="cd00082">
    <property type="entry name" value="HisKA"/>
    <property type="match status" value="1"/>
</dbReference>
<evidence type="ECO:0000259" key="9">
    <source>
        <dbReference type="PROSITE" id="PS50112"/>
    </source>
</evidence>
<dbReference type="InterPro" id="IPR003661">
    <property type="entry name" value="HisK_dim/P_dom"/>
</dbReference>